<gene>
    <name evidence="3" type="ORF">jhhlp_000408</name>
</gene>
<dbReference type="SUPFAM" id="SSF51735">
    <property type="entry name" value="NAD(P)-binding Rossmann-fold domains"/>
    <property type="match status" value="1"/>
</dbReference>
<protein>
    <recommendedName>
        <fullName evidence="2">NAD-dependent epimerase/dehydratase domain-containing protein</fullName>
    </recommendedName>
</protein>
<keyword evidence="4" id="KW-1185">Reference proteome</keyword>
<dbReference type="Pfam" id="PF01370">
    <property type="entry name" value="Epimerase"/>
    <property type="match status" value="1"/>
</dbReference>
<feature type="compositionally biased region" description="Acidic residues" evidence="1">
    <location>
        <begin position="124"/>
        <end position="133"/>
    </location>
</feature>
<dbReference type="GO" id="GO:0004029">
    <property type="term" value="F:aldehyde dehydrogenase (NAD+) activity"/>
    <property type="evidence" value="ECO:0007669"/>
    <property type="project" value="TreeGrafter"/>
</dbReference>
<dbReference type="InterPro" id="IPR001509">
    <property type="entry name" value="Epimerase_deHydtase"/>
</dbReference>
<sequence>MSPKTIFILGASGFIGIALVKEAVSQGYLVRGLSRSEISDSKITQAGGVPVRGDLTTADVLARESANADTICYFASAFPNSGVSYDESVKLNNAAVDVIGAAIEGTNKPLIVASTVLITAPDPNGEETTEGSPEDPTPFYDRSSPSKHALAWARRGVRVATIRLSPAIYGPGDSVISMSSALAAAVGGVPIVEGGNTQTSSVHVGDAARLALLAAEKTPPGECYNCASDNDTTMGEVLTAAANALDLPVKDLMLEEARATIGDMFAGYLTTPCRASSNKARGLLGWQPKEVGILEYYKNFDKTT</sequence>
<feature type="domain" description="NAD-dependent epimerase/dehydratase" evidence="2">
    <location>
        <begin position="6"/>
        <end position="227"/>
    </location>
</feature>
<evidence type="ECO:0000259" key="2">
    <source>
        <dbReference type="Pfam" id="PF01370"/>
    </source>
</evidence>
<dbReference type="Gene3D" id="3.40.50.720">
    <property type="entry name" value="NAD(P)-binding Rossmann-like Domain"/>
    <property type="match status" value="1"/>
</dbReference>
<name>A0A2N3NKU9_9PEZI</name>
<dbReference type="AlphaFoldDB" id="A0A2N3NKU9"/>
<dbReference type="InParanoid" id="A0A2N3NKU9"/>
<dbReference type="STRING" id="41688.A0A2N3NKU9"/>
<dbReference type="InterPro" id="IPR036291">
    <property type="entry name" value="NAD(P)-bd_dom_sf"/>
</dbReference>
<dbReference type="FunCoup" id="A0A2N3NKU9">
    <property type="interactions" value="17"/>
</dbReference>
<accession>A0A2N3NKU9</accession>
<dbReference type="OrthoDB" id="10262413at2759"/>
<evidence type="ECO:0000313" key="3">
    <source>
        <dbReference type="EMBL" id="PKS13067.1"/>
    </source>
</evidence>
<dbReference type="GO" id="GO:0005737">
    <property type="term" value="C:cytoplasm"/>
    <property type="evidence" value="ECO:0007669"/>
    <property type="project" value="TreeGrafter"/>
</dbReference>
<feature type="region of interest" description="Disordered" evidence="1">
    <location>
        <begin position="121"/>
        <end position="144"/>
    </location>
</feature>
<dbReference type="PANTHER" id="PTHR48079:SF5">
    <property type="entry name" value="DEPENDENT EPIMERASE_DEHYDRATASE, PUTATIVE (AFU_ORTHOLOGUE AFUA_7G00180)-RELATED"/>
    <property type="match status" value="1"/>
</dbReference>
<dbReference type="PANTHER" id="PTHR48079">
    <property type="entry name" value="PROTEIN YEEZ"/>
    <property type="match status" value="1"/>
</dbReference>
<dbReference type="Proteomes" id="UP000233524">
    <property type="component" value="Unassembled WGS sequence"/>
</dbReference>
<proteinExistence type="predicted"/>
<reference evidence="3 4" key="1">
    <citation type="journal article" date="2017" name="G3 (Bethesda)">
        <title>First Draft Genome Sequence of the Pathogenic Fungus Lomentospora prolificans (Formerly Scedosporium prolificans).</title>
        <authorList>
            <person name="Luo R."/>
            <person name="Zimin A."/>
            <person name="Workman R."/>
            <person name="Fan Y."/>
            <person name="Pertea G."/>
            <person name="Grossman N."/>
            <person name="Wear M.P."/>
            <person name="Jia B."/>
            <person name="Miller H."/>
            <person name="Casadevall A."/>
            <person name="Timp W."/>
            <person name="Zhang S.X."/>
            <person name="Salzberg S.L."/>
        </authorList>
    </citation>
    <scope>NUCLEOTIDE SEQUENCE [LARGE SCALE GENOMIC DNA]</scope>
    <source>
        <strain evidence="3 4">JHH-5317</strain>
    </source>
</reference>
<comment type="caution">
    <text evidence="3">The sequence shown here is derived from an EMBL/GenBank/DDBJ whole genome shotgun (WGS) entry which is preliminary data.</text>
</comment>
<dbReference type="EMBL" id="NLAX01000002">
    <property type="protein sequence ID" value="PKS13067.1"/>
    <property type="molecule type" value="Genomic_DNA"/>
</dbReference>
<organism evidence="3 4">
    <name type="scientific">Lomentospora prolificans</name>
    <dbReference type="NCBI Taxonomy" id="41688"/>
    <lineage>
        <taxon>Eukaryota</taxon>
        <taxon>Fungi</taxon>
        <taxon>Dikarya</taxon>
        <taxon>Ascomycota</taxon>
        <taxon>Pezizomycotina</taxon>
        <taxon>Sordariomycetes</taxon>
        <taxon>Hypocreomycetidae</taxon>
        <taxon>Microascales</taxon>
        <taxon>Microascaceae</taxon>
        <taxon>Lomentospora</taxon>
    </lineage>
</organism>
<evidence type="ECO:0000313" key="4">
    <source>
        <dbReference type="Proteomes" id="UP000233524"/>
    </source>
</evidence>
<dbReference type="VEuPathDB" id="FungiDB:jhhlp_000408"/>
<evidence type="ECO:0000256" key="1">
    <source>
        <dbReference type="SAM" id="MobiDB-lite"/>
    </source>
</evidence>
<dbReference type="InterPro" id="IPR051783">
    <property type="entry name" value="NAD(P)-dependent_oxidoreduct"/>
</dbReference>